<feature type="region of interest" description="Disordered" evidence="1">
    <location>
        <begin position="29"/>
        <end position="69"/>
    </location>
</feature>
<sequence>MGHGSAMYHSNSTAYKFFTHANKTIESEVEKNKLAGTGQFNSEEVEEEIDEEEEEMGEAQSRSRSSSNGAKIVQLGDKLLLVSIHLSYTHLILPR</sequence>
<protein>
    <submittedName>
        <fullName evidence="2">Uncharacterized protein</fullName>
    </submittedName>
</protein>
<evidence type="ECO:0000313" key="2">
    <source>
        <dbReference type="EMBL" id="RZF41788.1"/>
    </source>
</evidence>
<name>A0A482X8H0_LAOST</name>
<dbReference type="InParanoid" id="A0A482X8H0"/>
<feature type="compositionally biased region" description="Polar residues" evidence="1">
    <location>
        <begin position="60"/>
        <end position="69"/>
    </location>
</feature>
<organism evidence="2 3">
    <name type="scientific">Laodelphax striatellus</name>
    <name type="common">Small brown planthopper</name>
    <name type="synonym">Delphax striatella</name>
    <dbReference type="NCBI Taxonomy" id="195883"/>
    <lineage>
        <taxon>Eukaryota</taxon>
        <taxon>Metazoa</taxon>
        <taxon>Ecdysozoa</taxon>
        <taxon>Arthropoda</taxon>
        <taxon>Hexapoda</taxon>
        <taxon>Insecta</taxon>
        <taxon>Pterygota</taxon>
        <taxon>Neoptera</taxon>
        <taxon>Paraneoptera</taxon>
        <taxon>Hemiptera</taxon>
        <taxon>Auchenorrhyncha</taxon>
        <taxon>Fulgoroidea</taxon>
        <taxon>Delphacidae</taxon>
        <taxon>Criomorphinae</taxon>
        <taxon>Laodelphax</taxon>
    </lineage>
</organism>
<gene>
    <name evidence="2" type="ORF">LSTR_LSTR005250</name>
</gene>
<dbReference type="EMBL" id="QKKF02016138">
    <property type="protein sequence ID" value="RZF41788.1"/>
    <property type="molecule type" value="Genomic_DNA"/>
</dbReference>
<evidence type="ECO:0000313" key="3">
    <source>
        <dbReference type="Proteomes" id="UP000291343"/>
    </source>
</evidence>
<proteinExistence type="predicted"/>
<keyword evidence="3" id="KW-1185">Reference proteome</keyword>
<dbReference type="AlphaFoldDB" id="A0A482X8H0"/>
<comment type="caution">
    <text evidence="2">The sequence shown here is derived from an EMBL/GenBank/DDBJ whole genome shotgun (WGS) entry which is preliminary data.</text>
</comment>
<feature type="compositionally biased region" description="Acidic residues" evidence="1">
    <location>
        <begin position="43"/>
        <end position="57"/>
    </location>
</feature>
<accession>A0A482X8H0</accession>
<dbReference type="Proteomes" id="UP000291343">
    <property type="component" value="Unassembled WGS sequence"/>
</dbReference>
<reference evidence="2 3" key="1">
    <citation type="journal article" date="2017" name="Gigascience">
        <title>Genome sequence of the small brown planthopper, Laodelphax striatellus.</title>
        <authorList>
            <person name="Zhu J."/>
            <person name="Jiang F."/>
            <person name="Wang X."/>
            <person name="Yang P."/>
            <person name="Bao Y."/>
            <person name="Zhao W."/>
            <person name="Wang W."/>
            <person name="Lu H."/>
            <person name="Wang Q."/>
            <person name="Cui N."/>
            <person name="Li J."/>
            <person name="Chen X."/>
            <person name="Luo L."/>
            <person name="Yu J."/>
            <person name="Kang L."/>
            <person name="Cui F."/>
        </authorList>
    </citation>
    <scope>NUCLEOTIDE SEQUENCE [LARGE SCALE GENOMIC DNA]</scope>
    <source>
        <strain evidence="2">Lst14</strain>
    </source>
</reference>
<evidence type="ECO:0000256" key="1">
    <source>
        <dbReference type="SAM" id="MobiDB-lite"/>
    </source>
</evidence>